<comment type="caution">
    <text evidence="3">The sequence shown here is derived from an EMBL/GenBank/DDBJ whole genome shotgun (WGS) entry which is preliminary data.</text>
</comment>
<reference evidence="3" key="1">
    <citation type="submission" date="2014-01" db="EMBL/GenBank/DDBJ databases">
        <title>The genome of the white-rot fungus Pycnoporus cinnabarinus: a basidiomycete model with a versatile arsenal for lignocellulosic biomass breakdown.</title>
        <authorList>
            <person name="Levasseur A."/>
            <person name="Lomascolo A."/>
            <person name="Ruiz-Duenas F.J."/>
            <person name="Uzan E."/>
            <person name="Piumi F."/>
            <person name="Kues U."/>
            <person name="Ram A.F.J."/>
            <person name="Murat C."/>
            <person name="Haon M."/>
            <person name="Benoit I."/>
            <person name="Arfi Y."/>
            <person name="Chevret D."/>
            <person name="Drula E."/>
            <person name="Kwon M.J."/>
            <person name="Gouret P."/>
            <person name="Lesage-Meessen L."/>
            <person name="Lombard V."/>
            <person name="Mariette J."/>
            <person name="Noirot C."/>
            <person name="Park J."/>
            <person name="Patyshakuliyeva A."/>
            <person name="Wieneger R.A.B."/>
            <person name="Wosten H.A.B."/>
            <person name="Martin F."/>
            <person name="Coutinho P.M."/>
            <person name="de Vries R."/>
            <person name="Martinez A.T."/>
            <person name="Klopp C."/>
            <person name="Pontarotti P."/>
            <person name="Henrissat B."/>
            <person name="Record E."/>
        </authorList>
    </citation>
    <scope>NUCLEOTIDE SEQUENCE [LARGE SCALE GENOMIC DNA]</scope>
    <source>
        <strain evidence="3">BRFM137</strain>
    </source>
</reference>
<sequence length="295" mass="31576">MESLRTGDANKLSFITEASFDYSQPERSYDITVSDHDNTVYYILLVSTTYNISDHQLNSIADESRTTTQETWSASTSSIDESTTIVSRAPSSVFSLVASATNTTEPVSSAGVSTTSQGNSSGGSRRNNADAIAGGLLGGLVFLIIVLTALVILRGRLRARRTAPSAQFMHIARRGDAGAGAPSKGGGTPEWFHADRLNGAATPVHDQLLSHAHLTESAESSSEGHPPPPGRDDRYYVYPTDPVLQKAREAAGTWELYRRRSESFATAHELSLHEDESEGHTGSAEDEKGGCAFAL</sequence>
<feature type="region of interest" description="Disordered" evidence="1">
    <location>
        <begin position="269"/>
        <end position="295"/>
    </location>
</feature>
<evidence type="ECO:0000256" key="1">
    <source>
        <dbReference type="SAM" id="MobiDB-lite"/>
    </source>
</evidence>
<evidence type="ECO:0000313" key="3">
    <source>
        <dbReference type="EMBL" id="CDO70770.1"/>
    </source>
</evidence>
<keyword evidence="2" id="KW-1133">Transmembrane helix</keyword>
<dbReference type="EMBL" id="CCBP010000092">
    <property type="protein sequence ID" value="CDO70770.1"/>
    <property type="molecule type" value="Genomic_DNA"/>
</dbReference>
<dbReference type="Proteomes" id="UP000029665">
    <property type="component" value="Unassembled WGS sequence"/>
</dbReference>
<keyword evidence="2" id="KW-0812">Transmembrane</keyword>
<dbReference type="AlphaFoldDB" id="A0A060S8U7"/>
<name>A0A060S8U7_PYCCI</name>
<keyword evidence="2" id="KW-0472">Membrane</keyword>
<dbReference type="STRING" id="5643.A0A060S8U7"/>
<feature type="compositionally biased region" description="Polar residues" evidence="1">
    <location>
        <begin position="105"/>
        <end position="117"/>
    </location>
</feature>
<feature type="transmembrane region" description="Helical" evidence="2">
    <location>
        <begin position="131"/>
        <end position="153"/>
    </location>
</feature>
<evidence type="ECO:0008006" key="5">
    <source>
        <dbReference type="Google" id="ProtNLM"/>
    </source>
</evidence>
<evidence type="ECO:0000256" key="2">
    <source>
        <dbReference type="SAM" id="Phobius"/>
    </source>
</evidence>
<feature type="region of interest" description="Disordered" evidence="1">
    <location>
        <begin position="105"/>
        <end position="125"/>
    </location>
</feature>
<organism evidence="3 4">
    <name type="scientific">Pycnoporus cinnabarinus</name>
    <name type="common">Cinnabar-red polypore</name>
    <name type="synonym">Trametes cinnabarina</name>
    <dbReference type="NCBI Taxonomy" id="5643"/>
    <lineage>
        <taxon>Eukaryota</taxon>
        <taxon>Fungi</taxon>
        <taxon>Dikarya</taxon>
        <taxon>Basidiomycota</taxon>
        <taxon>Agaricomycotina</taxon>
        <taxon>Agaricomycetes</taxon>
        <taxon>Polyporales</taxon>
        <taxon>Polyporaceae</taxon>
        <taxon>Trametes</taxon>
    </lineage>
</organism>
<dbReference type="OrthoDB" id="10630280at2759"/>
<feature type="region of interest" description="Disordered" evidence="1">
    <location>
        <begin position="174"/>
        <end position="194"/>
    </location>
</feature>
<protein>
    <recommendedName>
        <fullName evidence="5">Mid2 domain-containing protein</fullName>
    </recommendedName>
</protein>
<accession>A0A060S8U7</accession>
<feature type="region of interest" description="Disordered" evidence="1">
    <location>
        <begin position="214"/>
        <end position="236"/>
    </location>
</feature>
<proteinExistence type="predicted"/>
<keyword evidence="4" id="KW-1185">Reference proteome</keyword>
<gene>
    <name evidence="3" type="ORF">BN946_scf184798.g85</name>
</gene>
<evidence type="ECO:0000313" key="4">
    <source>
        <dbReference type="Proteomes" id="UP000029665"/>
    </source>
</evidence>
<dbReference type="HOGENOM" id="CLU_943779_0_0_1"/>